<accession>A0ABC8LRY5</accession>
<feature type="transmembrane region" description="Helical" evidence="3">
    <location>
        <begin position="258"/>
        <end position="282"/>
    </location>
</feature>
<name>A0ABC8LRY5_ERUVS</name>
<keyword evidence="7" id="KW-1185">Reference proteome</keyword>
<feature type="chain" id="PRO_5044818043" description="Folate receptor-like domain-containing protein" evidence="4">
    <location>
        <begin position="33"/>
        <end position="302"/>
    </location>
</feature>
<feature type="domain" description="Folate receptor-like" evidence="5">
    <location>
        <begin position="71"/>
        <end position="190"/>
    </location>
</feature>
<comment type="caution">
    <text evidence="6">The sequence shown here is derived from an EMBL/GenBank/DDBJ whole genome shotgun (WGS) entry which is preliminary data.</text>
</comment>
<dbReference type="Pfam" id="PF03024">
    <property type="entry name" value="Folate_rec"/>
    <property type="match status" value="1"/>
</dbReference>
<keyword evidence="1 4" id="KW-0732">Signal</keyword>
<keyword evidence="3" id="KW-0472">Membrane</keyword>
<evidence type="ECO:0000256" key="4">
    <source>
        <dbReference type="SAM" id="SignalP"/>
    </source>
</evidence>
<keyword evidence="2" id="KW-1015">Disulfide bond</keyword>
<feature type="transmembrane region" description="Helical" evidence="3">
    <location>
        <begin position="231"/>
        <end position="251"/>
    </location>
</feature>
<protein>
    <recommendedName>
        <fullName evidence="5">Folate receptor-like domain-containing protein</fullName>
    </recommendedName>
</protein>
<dbReference type="PANTHER" id="PTHR37390">
    <property type="entry name" value="OS02G0592500 PROTEIN"/>
    <property type="match status" value="1"/>
</dbReference>
<dbReference type="InterPro" id="IPR018143">
    <property type="entry name" value="Folate_rcpt-like"/>
</dbReference>
<dbReference type="InterPro" id="IPR053305">
    <property type="entry name" value="Folate-binding_rcpt-like"/>
</dbReference>
<evidence type="ECO:0000256" key="1">
    <source>
        <dbReference type="ARBA" id="ARBA00022729"/>
    </source>
</evidence>
<evidence type="ECO:0000256" key="2">
    <source>
        <dbReference type="ARBA" id="ARBA00023157"/>
    </source>
</evidence>
<keyword evidence="3" id="KW-1133">Transmembrane helix</keyword>
<dbReference type="PANTHER" id="PTHR37390:SF3">
    <property type="entry name" value="FOLATE RECEPTOR-LIKE DOMAIN-CONTAINING PROTEIN"/>
    <property type="match status" value="1"/>
</dbReference>
<evidence type="ECO:0000313" key="6">
    <source>
        <dbReference type="EMBL" id="CAH8386132.1"/>
    </source>
</evidence>
<dbReference type="AlphaFoldDB" id="A0ABC8LRY5"/>
<evidence type="ECO:0000259" key="5">
    <source>
        <dbReference type="Pfam" id="PF03024"/>
    </source>
</evidence>
<gene>
    <name evidence="6" type="ORF">ERUC_LOCUS38615</name>
</gene>
<evidence type="ECO:0000256" key="3">
    <source>
        <dbReference type="SAM" id="Phobius"/>
    </source>
</evidence>
<evidence type="ECO:0000313" key="7">
    <source>
        <dbReference type="Proteomes" id="UP001642260"/>
    </source>
</evidence>
<dbReference type="Proteomes" id="UP001642260">
    <property type="component" value="Unassembled WGS sequence"/>
</dbReference>
<keyword evidence="3" id="KW-0812">Transmembrane</keyword>
<proteinExistence type="predicted"/>
<sequence>MARYSTKRMMFLLQLLTPILLLLPLFISSSSGEEGVNSSEIRVCVSKEGRSYQPYELLEGKLPESADLEFKNLNMCNVFHDKTCCSASSRMLSVSLALQNLATHGEASKDCLYLFELLECSICHPDVGVQSGPLRICASFCDSVFEACSDAYFSTHDQVIVPCGASNGTTICEKASELETNGTAFCEAVGFTVVQTPDDDSVEAPCYGSKTVLVEALLKTLRLQNLKYKLVTVYLMCWTATFFVLSTMLLFKFVSLSLALTLSTFITLLESMPWNLIILRWIHKIERDARRLRRLNMNGRRF</sequence>
<feature type="signal peptide" evidence="4">
    <location>
        <begin position="1"/>
        <end position="32"/>
    </location>
</feature>
<reference evidence="6 7" key="1">
    <citation type="submission" date="2022-03" db="EMBL/GenBank/DDBJ databases">
        <authorList>
            <person name="Macdonald S."/>
            <person name="Ahmed S."/>
            <person name="Newling K."/>
        </authorList>
    </citation>
    <scope>NUCLEOTIDE SEQUENCE [LARGE SCALE GENOMIC DNA]</scope>
</reference>
<organism evidence="6 7">
    <name type="scientific">Eruca vesicaria subsp. sativa</name>
    <name type="common">Garden rocket</name>
    <name type="synonym">Eruca sativa</name>
    <dbReference type="NCBI Taxonomy" id="29727"/>
    <lineage>
        <taxon>Eukaryota</taxon>
        <taxon>Viridiplantae</taxon>
        <taxon>Streptophyta</taxon>
        <taxon>Embryophyta</taxon>
        <taxon>Tracheophyta</taxon>
        <taxon>Spermatophyta</taxon>
        <taxon>Magnoliopsida</taxon>
        <taxon>eudicotyledons</taxon>
        <taxon>Gunneridae</taxon>
        <taxon>Pentapetalae</taxon>
        <taxon>rosids</taxon>
        <taxon>malvids</taxon>
        <taxon>Brassicales</taxon>
        <taxon>Brassicaceae</taxon>
        <taxon>Brassiceae</taxon>
        <taxon>Eruca</taxon>
    </lineage>
</organism>
<dbReference type="EMBL" id="CAKOAT010699598">
    <property type="protein sequence ID" value="CAH8386132.1"/>
    <property type="molecule type" value="Genomic_DNA"/>
</dbReference>